<dbReference type="OrthoDB" id="8452484at2"/>
<comment type="pathway">
    <text evidence="1">Lipid metabolism; fatty acid beta-oxidation.</text>
</comment>
<evidence type="ECO:0000256" key="2">
    <source>
        <dbReference type="ARBA" id="ARBA00005254"/>
    </source>
</evidence>
<evidence type="ECO:0000256" key="6">
    <source>
        <dbReference type="ARBA" id="ARBA00023239"/>
    </source>
</evidence>
<keyword evidence="6" id="KW-0456">Lyase</keyword>
<sequence length="264" mass="29197">MSTQLTGSVDLEIHGNVAHLILNRPEKINAMTVKMDEEMNSYIYQLNNNLDIRAVVLYGKGEKGFCAGSDLTDLGDYGSNWEYRNRFDRNLDYARAIWLIKKPVVAALHGWVVGGGLEMACASDVRVGSPDTKFQAGEIRWGWHGGSGQTQLLVHTVGPGNANLLLLHGEKVEAEAALRMGLIQEIVAKEQVFDRAIEIAQSIADKAPIAAQMTKHMVRMAQSIPLEVGLLYENDSFSYCMTTEDAAEGQRAFAEKRKPNFKGR</sequence>
<keyword evidence="5" id="KW-0413">Isomerase</keyword>
<dbReference type="SUPFAM" id="SSF52096">
    <property type="entry name" value="ClpP/crotonase"/>
    <property type="match status" value="1"/>
</dbReference>
<dbReference type="PANTHER" id="PTHR43149">
    <property type="entry name" value="ENOYL-COA HYDRATASE"/>
    <property type="match status" value="1"/>
</dbReference>
<dbReference type="InterPro" id="IPR014748">
    <property type="entry name" value="Enoyl-CoA_hydra_C"/>
</dbReference>
<keyword evidence="3" id="KW-0276">Fatty acid metabolism</keyword>
<evidence type="ECO:0000256" key="4">
    <source>
        <dbReference type="ARBA" id="ARBA00023098"/>
    </source>
</evidence>
<organism evidence="7 8">
    <name type="scientific">Candidatus Nanopelagicus hibericus</name>
    <dbReference type="NCBI Taxonomy" id="1884915"/>
    <lineage>
        <taxon>Bacteria</taxon>
        <taxon>Bacillati</taxon>
        <taxon>Actinomycetota</taxon>
        <taxon>Actinomycetes</taxon>
        <taxon>Candidatus Nanopelagicales</taxon>
        <taxon>Candidatus Nanopelagicaceae</taxon>
        <taxon>Candidatus Nanopelagicus</taxon>
    </lineage>
</organism>
<reference evidence="7 8" key="1">
    <citation type="submission" date="2016-07" db="EMBL/GenBank/DDBJ databases">
        <title>High microdiversification within the ubiquitous acI lineage of Actinobacteria.</title>
        <authorList>
            <person name="Neuenschwander S.M."/>
            <person name="Salcher M."/>
            <person name="Ghai R."/>
            <person name="Pernthaler J."/>
        </authorList>
    </citation>
    <scope>NUCLEOTIDE SEQUENCE [LARGE SCALE GENOMIC DNA]</scope>
    <source>
        <strain evidence="7">MMS-21-160</strain>
    </source>
</reference>
<comment type="similarity">
    <text evidence="2">Belongs to the enoyl-CoA hydratase/isomerase family.</text>
</comment>
<dbReference type="EMBL" id="CP016771">
    <property type="protein sequence ID" value="ASY13160.1"/>
    <property type="molecule type" value="Genomic_DNA"/>
</dbReference>
<evidence type="ECO:0000313" key="8">
    <source>
        <dbReference type="Proteomes" id="UP000217171"/>
    </source>
</evidence>
<evidence type="ECO:0000256" key="5">
    <source>
        <dbReference type="ARBA" id="ARBA00023235"/>
    </source>
</evidence>
<evidence type="ECO:0000256" key="1">
    <source>
        <dbReference type="ARBA" id="ARBA00005005"/>
    </source>
</evidence>
<dbReference type="InterPro" id="IPR045002">
    <property type="entry name" value="Ech1-like"/>
</dbReference>
<dbReference type="Pfam" id="PF00378">
    <property type="entry name" value="ECH_1"/>
    <property type="match status" value="1"/>
</dbReference>
<keyword evidence="4" id="KW-0443">Lipid metabolism</keyword>
<dbReference type="RefSeq" id="WP_095672247.1">
    <property type="nucleotide sequence ID" value="NZ_CP016771.1"/>
</dbReference>
<dbReference type="CDD" id="cd06558">
    <property type="entry name" value="crotonase-like"/>
    <property type="match status" value="1"/>
</dbReference>
<dbReference type="KEGG" id="nhi:B1s21160_02195"/>
<dbReference type="FunFam" id="1.10.12.10:FF:000001">
    <property type="entry name" value="Probable enoyl-CoA hydratase, mitochondrial"/>
    <property type="match status" value="1"/>
</dbReference>
<dbReference type="InterPro" id="IPR029045">
    <property type="entry name" value="ClpP/crotonase-like_dom_sf"/>
</dbReference>
<keyword evidence="8" id="KW-1185">Reference proteome</keyword>
<dbReference type="AlphaFoldDB" id="A0A249K8M8"/>
<dbReference type="Proteomes" id="UP000217171">
    <property type="component" value="Chromosome"/>
</dbReference>
<dbReference type="Gene3D" id="1.10.12.10">
    <property type="entry name" value="Lyase 2-enoyl-coa Hydratase, Chain A, domain 2"/>
    <property type="match status" value="1"/>
</dbReference>
<dbReference type="GO" id="GO:0016853">
    <property type="term" value="F:isomerase activity"/>
    <property type="evidence" value="ECO:0007669"/>
    <property type="project" value="UniProtKB-KW"/>
</dbReference>
<evidence type="ECO:0000256" key="3">
    <source>
        <dbReference type="ARBA" id="ARBA00022832"/>
    </source>
</evidence>
<dbReference type="GO" id="GO:0016836">
    <property type="term" value="F:hydro-lyase activity"/>
    <property type="evidence" value="ECO:0007669"/>
    <property type="project" value="UniProtKB-ARBA"/>
</dbReference>
<dbReference type="PANTHER" id="PTHR43149:SF1">
    <property type="entry name" value="DELTA(3,5)-DELTA(2,4)-DIENOYL-COA ISOMERASE, MITOCHONDRIAL"/>
    <property type="match status" value="1"/>
</dbReference>
<dbReference type="InterPro" id="IPR001753">
    <property type="entry name" value="Enoyl-CoA_hydra/iso"/>
</dbReference>
<dbReference type="Gene3D" id="3.90.226.10">
    <property type="entry name" value="2-enoyl-CoA Hydratase, Chain A, domain 1"/>
    <property type="match status" value="1"/>
</dbReference>
<accession>A0A249K8M8</accession>
<dbReference type="GO" id="GO:0006631">
    <property type="term" value="P:fatty acid metabolic process"/>
    <property type="evidence" value="ECO:0007669"/>
    <property type="project" value="UniProtKB-KW"/>
</dbReference>
<name>A0A249K8M8_9ACTN</name>
<protein>
    <submittedName>
        <fullName evidence="7">Enoyl-CoA hydratase</fullName>
    </submittedName>
</protein>
<proteinExistence type="inferred from homology"/>
<gene>
    <name evidence="7" type="ORF">B1s21160_02195</name>
</gene>
<evidence type="ECO:0000313" key="7">
    <source>
        <dbReference type="EMBL" id="ASY13160.1"/>
    </source>
</evidence>